<dbReference type="PANTHER" id="PTHR44196">
    <property type="entry name" value="DEHYDROGENASE/REDUCTASE SDR FAMILY MEMBER 7B"/>
    <property type="match status" value="1"/>
</dbReference>
<comment type="similarity">
    <text evidence="1">Belongs to the short-chain dehydrogenases/reductases (SDR) family.</text>
</comment>
<dbReference type="RefSeq" id="WP_263569258.1">
    <property type="nucleotide sequence ID" value="NZ_JAJIRN010000001.1"/>
</dbReference>
<dbReference type="InterPro" id="IPR057313">
    <property type="entry name" value="Maqu_2507-like"/>
</dbReference>
<proteinExistence type="inferred from homology"/>
<evidence type="ECO:0000256" key="1">
    <source>
        <dbReference type="ARBA" id="ARBA00006484"/>
    </source>
</evidence>
<reference evidence="4 5" key="1">
    <citation type="submission" date="2021-11" db="EMBL/GenBank/DDBJ databases">
        <authorList>
            <person name="Liang Q."/>
            <person name="Mou H."/>
            <person name="Liu Z."/>
        </authorList>
    </citation>
    <scope>NUCLEOTIDE SEQUENCE [LARGE SCALE GENOMIC DNA]</scope>
    <source>
        <strain evidence="4 5">CHU3</strain>
    </source>
</reference>
<evidence type="ECO:0000259" key="3">
    <source>
        <dbReference type="SMART" id="SM00822"/>
    </source>
</evidence>
<dbReference type="NCBIfam" id="NF005539">
    <property type="entry name" value="PRK07201.1"/>
    <property type="match status" value="1"/>
</dbReference>
<keyword evidence="5" id="KW-1185">Reference proteome</keyword>
<dbReference type="PRINTS" id="PR00081">
    <property type="entry name" value="GDHRDH"/>
</dbReference>
<evidence type="ECO:0000313" key="4">
    <source>
        <dbReference type="EMBL" id="MCV2366620.1"/>
    </source>
</evidence>
<dbReference type="InterPro" id="IPR036291">
    <property type="entry name" value="NAD(P)-bd_dom_sf"/>
</dbReference>
<gene>
    <name evidence="4" type="ORF">LNV07_00700</name>
</gene>
<evidence type="ECO:0000256" key="2">
    <source>
        <dbReference type="ARBA" id="ARBA00023002"/>
    </source>
</evidence>
<dbReference type="Gene3D" id="3.40.50.720">
    <property type="entry name" value="NAD(P)-binding Rossmann-like Domain"/>
    <property type="match status" value="2"/>
</dbReference>
<name>A0ABT2YBV5_9BURK</name>
<organism evidence="4 5">
    <name type="scientific">Roseateles oligotrophus</name>
    <dbReference type="NCBI Taxonomy" id="1769250"/>
    <lineage>
        <taxon>Bacteria</taxon>
        <taxon>Pseudomonadati</taxon>
        <taxon>Pseudomonadota</taxon>
        <taxon>Betaproteobacteria</taxon>
        <taxon>Burkholderiales</taxon>
        <taxon>Sphaerotilaceae</taxon>
        <taxon>Roseateles</taxon>
    </lineage>
</organism>
<evidence type="ECO:0000313" key="5">
    <source>
        <dbReference type="Proteomes" id="UP001209701"/>
    </source>
</evidence>
<comment type="caution">
    <text evidence="4">The sequence shown here is derived from an EMBL/GenBank/DDBJ whole genome shotgun (WGS) entry which is preliminary data.</text>
</comment>
<dbReference type="PRINTS" id="PR00080">
    <property type="entry name" value="SDRFAMILY"/>
</dbReference>
<dbReference type="InterPro" id="IPR013120">
    <property type="entry name" value="FAR_NAD-bd"/>
</dbReference>
<feature type="domain" description="Ketoreductase" evidence="3">
    <location>
        <begin position="382"/>
        <end position="571"/>
    </location>
</feature>
<dbReference type="Proteomes" id="UP001209701">
    <property type="component" value="Unassembled WGS sequence"/>
</dbReference>
<dbReference type="CDD" id="cd05233">
    <property type="entry name" value="SDR_c"/>
    <property type="match status" value="1"/>
</dbReference>
<dbReference type="PANTHER" id="PTHR44196:SF1">
    <property type="entry name" value="DEHYDROGENASE_REDUCTASE SDR FAMILY MEMBER 7B"/>
    <property type="match status" value="1"/>
</dbReference>
<dbReference type="InterPro" id="IPR057326">
    <property type="entry name" value="KR_dom"/>
</dbReference>
<sequence length="670" mass="73423">MQYFVTGATGFIGKRLVKKLLARRGSTVHFLMREGSRDKLPELLEFWGLTKTGKARALPVFGDLTGKKLGVSAADLKALKGQIDHVYHLAAVYDLKADEAAQIAANVDGTRSMVEFAQAVEAGHVHHVSSIAAAGLYEGVFREDMFDEAEGLEHPYFNTKHESEKIVRQECKRPWTVYRPAMVVGDSKTGEMDKIDGPYYFFKPIQRLRQILPPWLPSIGLEGGRVNIVPVDYVVDALDHISHLTRATGRCFHLVDPVGYRVGDVLDIFSKAAHAPKMNLFINAALLGFIPKSVKKGLMALAPVRRIRNAVMKDLGLPDDMFTFINYPTRFDCRETAAALKGSGIACPSLHDYAWRLWDHWERHLDPDLFIDRSLRGACGGKVVLVTGGSSGIGLASAIKFAEAGAITVICARDEVKLAEAVAEIRAAAGADAKIHSYSADISNEESCKAMITWLTETFGGVDYLINNAGRSIRRAIEGSYDRFHDFERTMQLNYFGCLRVTMGLLPGMVAKRKGHVVNISSIGVLTNAPRFSAYVASKAALDAWTRCASSEFADQGVTFTTINMPLVRTPMIAPTQIYKNVPTLAPEEAADMVAQACISKPVRVATRLGITGELLHAAMPRVAQIVMNTTFRMFPDSDASKGDKLGKGGKSQLSPEAIAMQQMMKGIHF</sequence>
<dbReference type="CDD" id="cd05263">
    <property type="entry name" value="MupV_like_SDR_e"/>
    <property type="match status" value="1"/>
</dbReference>
<accession>A0ABT2YBV5</accession>
<dbReference type="SMART" id="SM00822">
    <property type="entry name" value="PKS_KR"/>
    <property type="match status" value="1"/>
</dbReference>
<keyword evidence="2" id="KW-0560">Oxidoreductase</keyword>
<dbReference type="PROSITE" id="PS00061">
    <property type="entry name" value="ADH_SHORT"/>
    <property type="match status" value="1"/>
</dbReference>
<dbReference type="InterPro" id="IPR020904">
    <property type="entry name" value="Sc_DH/Rdtase_CS"/>
</dbReference>
<dbReference type="SUPFAM" id="SSF51735">
    <property type="entry name" value="NAD(P)-binding Rossmann-fold domains"/>
    <property type="match status" value="2"/>
</dbReference>
<dbReference type="EMBL" id="JAJIRN010000001">
    <property type="protein sequence ID" value="MCV2366620.1"/>
    <property type="molecule type" value="Genomic_DNA"/>
</dbReference>
<dbReference type="InterPro" id="IPR002347">
    <property type="entry name" value="SDR_fam"/>
</dbReference>
<dbReference type="Pfam" id="PF07993">
    <property type="entry name" value="NAD_binding_4"/>
    <property type="match status" value="1"/>
</dbReference>
<dbReference type="Pfam" id="PF00106">
    <property type="entry name" value="adh_short"/>
    <property type="match status" value="1"/>
</dbReference>
<protein>
    <submittedName>
        <fullName evidence="4">SDR family oxidoreductase</fullName>
    </submittedName>
</protein>